<sequence>MVRCAVGEVKVEAGLHQETALSLFLFDSLVLDRKTEIIEESPWTLMFAGDIVICGESRVKVEESLDGVETRIERKNGSHEDE</sequence>
<dbReference type="AlphaFoldDB" id="A0A5C6N8R2"/>
<evidence type="ECO:0000313" key="1">
    <source>
        <dbReference type="EMBL" id="TWW63636.1"/>
    </source>
</evidence>
<proteinExistence type="predicted"/>
<organism evidence="1 2">
    <name type="scientific">Takifugu flavidus</name>
    <name type="common">sansaifugu</name>
    <dbReference type="NCBI Taxonomy" id="433684"/>
    <lineage>
        <taxon>Eukaryota</taxon>
        <taxon>Metazoa</taxon>
        <taxon>Chordata</taxon>
        <taxon>Craniata</taxon>
        <taxon>Vertebrata</taxon>
        <taxon>Euteleostomi</taxon>
        <taxon>Actinopterygii</taxon>
        <taxon>Neopterygii</taxon>
        <taxon>Teleostei</taxon>
        <taxon>Neoteleostei</taxon>
        <taxon>Acanthomorphata</taxon>
        <taxon>Eupercaria</taxon>
        <taxon>Tetraodontiformes</taxon>
        <taxon>Tetradontoidea</taxon>
        <taxon>Tetraodontidae</taxon>
        <taxon>Takifugu</taxon>
    </lineage>
</organism>
<accession>A0A5C6N8R2</accession>
<evidence type="ECO:0008006" key="3">
    <source>
        <dbReference type="Google" id="ProtNLM"/>
    </source>
</evidence>
<dbReference type="Proteomes" id="UP000324091">
    <property type="component" value="Chromosome 3"/>
</dbReference>
<name>A0A5C6N8R2_9TELE</name>
<gene>
    <name evidence="1" type="ORF">D4764_03G0006440</name>
</gene>
<keyword evidence="2" id="KW-1185">Reference proteome</keyword>
<evidence type="ECO:0000313" key="2">
    <source>
        <dbReference type="Proteomes" id="UP000324091"/>
    </source>
</evidence>
<protein>
    <recommendedName>
        <fullName evidence="3">Reverse transcriptase domain-containing protein</fullName>
    </recommendedName>
</protein>
<reference evidence="1 2" key="1">
    <citation type="submission" date="2019-04" db="EMBL/GenBank/DDBJ databases">
        <title>Chromosome genome assembly for Takifugu flavidus.</title>
        <authorList>
            <person name="Xiao S."/>
        </authorList>
    </citation>
    <scope>NUCLEOTIDE SEQUENCE [LARGE SCALE GENOMIC DNA]</scope>
    <source>
        <strain evidence="1">HTHZ2018</strain>
        <tissue evidence="1">Muscle</tissue>
    </source>
</reference>
<dbReference type="EMBL" id="RHFK02000016">
    <property type="protein sequence ID" value="TWW63636.1"/>
    <property type="molecule type" value="Genomic_DNA"/>
</dbReference>
<comment type="caution">
    <text evidence="1">The sequence shown here is derived from an EMBL/GenBank/DDBJ whole genome shotgun (WGS) entry which is preliminary data.</text>
</comment>